<dbReference type="AlphaFoldDB" id="A0A8D3BE06"/>
<evidence type="ECO:0000313" key="3">
    <source>
        <dbReference type="Proteomes" id="UP000694558"/>
    </source>
</evidence>
<dbReference type="GeneTree" id="ENSGT01120000271962"/>
<organism evidence="2 3">
    <name type="scientific">Scophthalmus maximus</name>
    <name type="common">Turbot</name>
    <name type="synonym">Psetta maxima</name>
    <dbReference type="NCBI Taxonomy" id="52904"/>
    <lineage>
        <taxon>Eukaryota</taxon>
        <taxon>Metazoa</taxon>
        <taxon>Chordata</taxon>
        <taxon>Craniata</taxon>
        <taxon>Vertebrata</taxon>
        <taxon>Euteleostomi</taxon>
        <taxon>Actinopterygii</taxon>
        <taxon>Neopterygii</taxon>
        <taxon>Teleostei</taxon>
        <taxon>Neoteleostei</taxon>
        <taxon>Acanthomorphata</taxon>
        <taxon>Carangaria</taxon>
        <taxon>Pleuronectiformes</taxon>
        <taxon>Pleuronectoidei</taxon>
        <taxon>Scophthalmidae</taxon>
        <taxon>Scophthalmus</taxon>
    </lineage>
</organism>
<evidence type="ECO:0000256" key="1">
    <source>
        <dbReference type="SAM" id="SignalP"/>
    </source>
</evidence>
<evidence type="ECO:0000313" key="2">
    <source>
        <dbReference type="Ensembl" id="ENSSMAP00000032688.1"/>
    </source>
</evidence>
<name>A0A8D3BE06_SCOMX</name>
<dbReference type="InterPro" id="IPR045860">
    <property type="entry name" value="Snake_toxin-like_sf"/>
</dbReference>
<protein>
    <recommendedName>
        <fullName evidence="4">UPAR/Ly6 domain-containing protein</fullName>
    </recommendedName>
</protein>
<feature type="signal peptide" evidence="1">
    <location>
        <begin position="1"/>
        <end position="19"/>
    </location>
</feature>
<dbReference type="Ensembl" id="ENSSMAT00000033094.2">
    <property type="protein sequence ID" value="ENSSMAP00000032688.1"/>
    <property type="gene ID" value="ENSSMAG00000020033.2"/>
</dbReference>
<sequence>MKPVILVLLVVLVVSHSEALRCYCGGRRQCSGNVETCRGSGYVCASVIFTSPEPSYFKGCYTSSGCQMLSHSSVSHGTCCSTELCNR</sequence>
<feature type="chain" id="PRO_5034777972" description="UPAR/Ly6 domain-containing protein" evidence="1">
    <location>
        <begin position="20"/>
        <end position="87"/>
    </location>
</feature>
<dbReference type="Proteomes" id="UP000694558">
    <property type="component" value="Chromosome 18"/>
</dbReference>
<dbReference type="OMA" id="DPVETCY"/>
<accession>A0A8D3BE06</accession>
<dbReference type="Gene3D" id="2.10.60.10">
    <property type="entry name" value="CD59"/>
    <property type="match status" value="1"/>
</dbReference>
<reference evidence="2" key="1">
    <citation type="submission" date="2023-05" db="EMBL/GenBank/DDBJ databases">
        <title>High-quality long-read genome of Scophthalmus maximus.</title>
        <authorList>
            <person name="Lien S."/>
            <person name="Martinez P."/>
        </authorList>
    </citation>
    <scope>NUCLEOTIDE SEQUENCE [LARGE SCALE GENOMIC DNA]</scope>
</reference>
<reference evidence="2" key="2">
    <citation type="submission" date="2025-08" db="UniProtKB">
        <authorList>
            <consortium name="Ensembl"/>
        </authorList>
    </citation>
    <scope>IDENTIFICATION</scope>
</reference>
<proteinExistence type="predicted"/>
<keyword evidence="1" id="KW-0732">Signal</keyword>
<evidence type="ECO:0008006" key="4">
    <source>
        <dbReference type="Google" id="ProtNLM"/>
    </source>
</evidence>
<dbReference type="SUPFAM" id="SSF57302">
    <property type="entry name" value="Snake toxin-like"/>
    <property type="match status" value="1"/>
</dbReference>